<organism evidence="1 2">
    <name type="scientific">Nitrincola lacisaponensis</name>
    <dbReference type="NCBI Taxonomy" id="267850"/>
    <lineage>
        <taxon>Bacteria</taxon>
        <taxon>Pseudomonadati</taxon>
        <taxon>Pseudomonadota</taxon>
        <taxon>Gammaproteobacteria</taxon>
        <taxon>Oceanospirillales</taxon>
        <taxon>Oceanospirillaceae</taxon>
        <taxon>Nitrincola</taxon>
    </lineage>
</organism>
<dbReference type="InterPro" id="IPR011322">
    <property type="entry name" value="N-reg_PII-like_a/b"/>
</dbReference>
<gene>
    <name evidence="1" type="ORF">ADINL_0969</name>
</gene>
<dbReference type="InterPro" id="IPR015867">
    <property type="entry name" value="N-reg_PII/ATP_PRibTrfase_C"/>
</dbReference>
<proteinExistence type="predicted"/>
<dbReference type="AlphaFoldDB" id="A0A063Y7J2"/>
<dbReference type="GO" id="GO:0006808">
    <property type="term" value="P:regulation of nitrogen utilization"/>
    <property type="evidence" value="ECO:0007669"/>
    <property type="project" value="InterPro"/>
</dbReference>
<dbReference type="InterPro" id="IPR002187">
    <property type="entry name" value="N-reg_PII"/>
</dbReference>
<evidence type="ECO:0000313" key="1">
    <source>
        <dbReference type="EMBL" id="KDE40377.1"/>
    </source>
</evidence>
<dbReference type="PATRIC" id="fig|267850.7.peg.963"/>
<sequence>MKFSVLAAIVSEDYEQKVIDASRELGAGGITLLSGRGIGNNAKKTFFGMTYEGSQSIIIMVLEKGLSLEILKAIQTLIIDKEHNDSHGVVFTIPLEHLGGIDLSQLAKFEQHLKDTF</sequence>
<reference evidence="1 2" key="1">
    <citation type="journal article" date="2005" name="Int. J. Syst. Evol. Microbiol.">
        <title>Nitrincola lacisaponensis gen. nov., sp. nov., a novel alkaliphilic bacterium isolated from an alkaline, saline lake.</title>
        <authorList>
            <person name="Dimitriu P.A."/>
            <person name="Shukla S.K."/>
            <person name="Conradt J."/>
            <person name="Marquez M.C."/>
            <person name="Ventosa A."/>
            <person name="Maglia A."/>
            <person name="Peyton B.M."/>
            <person name="Pinkart H.C."/>
            <person name="Mormile M.R."/>
        </authorList>
    </citation>
    <scope>NUCLEOTIDE SEQUENCE [LARGE SCALE GENOMIC DNA]</scope>
    <source>
        <strain evidence="1 2">4CA</strain>
    </source>
</reference>
<name>A0A063Y7J2_9GAMM</name>
<dbReference type="Pfam" id="PF00543">
    <property type="entry name" value="P-II"/>
    <property type="match status" value="1"/>
</dbReference>
<dbReference type="STRING" id="267850.ADINL_0969"/>
<evidence type="ECO:0000313" key="2">
    <source>
        <dbReference type="Proteomes" id="UP000027318"/>
    </source>
</evidence>
<comment type="caution">
    <text evidence="1">The sequence shown here is derived from an EMBL/GenBank/DDBJ whole genome shotgun (WGS) entry which is preliminary data.</text>
</comment>
<dbReference type="GO" id="GO:0030234">
    <property type="term" value="F:enzyme regulator activity"/>
    <property type="evidence" value="ECO:0007669"/>
    <property type="project" value="InterPro"/>
</dbReference>
<dbReference type="SUPFAM" id="SSF54913">
    <property type="entry name" value="GlnB-like"/>
    <property type="match status" value="1"/>
</dbReference>
<keyword evidence="2" id="KW-1185">Reference proteome</keyword>
<dbReference type="RefSeq" id="WP_036544465.1">
    <property type="nucleotide sequence ID" value="NZ_JBKBNO010000001.1"/>
</dbReference>
<protein>
    <submittedName>
        <fullName evidence="1">Nitrogen regulatory protein P-II</fullName>
    </submittedName>
</protein>
<dbReference type="OrthoDB" id="4943957at2"/>
<dbReference type="Proteomes" id="UP000027318">
    <property type="component" value="Unassembled WGS sequence"/>
</dbReference>
<dbReference type="EMBL" id="JMSZ01000016">
    <property type="protein sequence ID" value="KDE40377.1"/>
    <property type="molecule type" value="Genomic_DNA"/>
</dbReference>
<accession>A0A063Y7J2</accession>
<dbReference type="Gene3D" id="3.30.70.120">
    <property type="match status" value="1"/>
</dbReference>